<keyword evidence="12" id="KW-1185">Reference proteome</keyword>
<comment type="subcellular location">
    <subcellularLocation>
        <location evidence="10">Cell membrane</location>
        <topology evidence="10">Multi-pass membrane protein</topology>
    </subcellularLocation>
    <subcellularLocation>
        <location evidence="10">Bacterial flagellum basal body</location>
    </subcellularLocation>
</comment>
<feature type="transmembrane region" description="Helical" evidence="10">
    <location>
        <begin position="180"/>
        <end position="202"/>
    </location>
</feature>
<keyword evidence="5 10" id="KW-0812">Transmembrane</keyword>
<evidence type="ECO:0000256" key="9">
    <source>
        <dbReference type="NCBIfam" id="TIGR01400"/>
    </source>
</evidence>
<evidence type="ECO:0000256" key="2">
    <source>
        <dbReference type="ARBA" id="ARBA00009772"/>
    </source>
</evidence>
<evidence type="ECO:0000256" key="3">
    <source>
        <dbReference type="ARBA" id="ARBA00021717"/>
    </source>
</evidence>
<evidence type="ECO:0000256" key="5">
    <source>
        <dbReference type="ARBA" id="ARBA00022692"/>
    </source>
</evidence>
<keyword evidence="6 10" id="KW-1133">Transmembrane helix</keyword>
<evidence type="ECO:0000256" key="1">
    <source>
        <dbReference type="ARBA" id="ARBA00002578"/>
    </source>
</evidence>
<dbReference type="AlphaFoldDB" id="A0A348FX27"/>
<dbReference type="EMBL" id="AP018907">
    <property type="protein sequence ID" value="BBF91860.1"/>
    <property type="molecule type" value="Genomic_DNA"/>
</dbReference>
<comment type="similarity">
    <text evidence="2 10">Belongs to the FliR/MopE/SpaR family.</text>
</comment>
<evidence type="ECO:0000313" key="12">
    <source>
        <dbReference type="Proteomes" id="UP000266934"/>
    </source>
</evidence>
<dbReference type="GO" id="GO:0006605">
    <property type="term" value="P:protein targeting"/>
    <property type="evidence" value="ECO:0007669"/>
    <property type="project" value="UniProtKB-UniRule"/>
</dbReference>
<proteinExistence type="inferred from homology"/>
<sequence length="255" mass="26937">MTVSLTFLPVVAAAFVLMFARMGTLMMLLPAFGERNIPVRIRLAAAVLMTFMLFPLHRDAYQVELSGFGPLVFMLFGELAIGFVLGLAARVAMASLQVAGTVIANQLGLGFVTAVDPTQAQQGALLGTFLALLGVTLVFASDLHYVAIAAIANSYKVFAPGVPPLTGDALQLSVRMVADAFRIGVQISAPFLLFGMVFNVGLGLLARLMPQLQVYFLAMPLSIFAGFAILLALVGAMMGVYVDFLGGVLAMLAGR</sequence>
<evidence type="ECO:0000256" key="6">
    <source>
        <dbReference type="ARBA" id="ARBA00022989"/>
    </source>
</evidence>
<feature type="transmembrane region" description="Helical" evidence="10">
    <location>
        <begin position="129"/>
        <end position="152"/>
    </location>
</feature>
<dbReference type="Pfam" id="PF01311">
    <property type="entry name" value="Bac_export_1"/>
    <property type="match status" value="1"/>
</dbReference>
<dbReference type="PANTHER" id="PTHR30065">
    <property type="entry name" value="FLAGELLAR BIOSYNTHETIC PROTEIN FLIR"/>
    <property type="match status" value="1"/>
</dbReference>
<dbReference type="GO" id="GO:0044780">
    <property type="term" value="P:bacterial-type flagellum assembly"/>
    <property type="evidence" value="ECO:0007669"/>
    <property type="project" value="UniProtKB-UniRule"/>
</dbReference>
<dbReference type="InterPro" id="IPR006303">
    <property type="entry name" value="FliR"/>
</dbReference>
<keyword evidence="11" id="KW-0966">Cell projection</keyword>
<keyword evidence="7 10" id="KW-0472">Membrane</keyword>
<evidence type="ECO:0000313" key="11">
    <source>
        <dbReference type="EMBL" id="BBF91860.1"/>
    </source>
</evidence>
<protein>
    <recommendedName>
        <fullName evidence="3 9">Flagellar biosynthetic protein FliR</fullName>
    </recommendedName>
</protein>
<dbReference type="OrthoDB" id="9779817at2"/>
<dbReference type="GO" id="GO:0009425">
    <property type="term" value="C:bacterial-type flagellum basal body"/>
    <property type="evidence" value="ECO:0007669"/>
    <property type="project" value="UniProtKB-SubCell"/>
</dbReference>
<dbReference type="RefSeq" id="WP_126397405.1">
    <property type="nucleotide sequence ID" value="NZ_AP018907.1"/>
</dbReference>
<evidence type="ECO:0000256" key="8">
    <source>
        <dbReference type="ARBA" id="ARBA00023143"/>
    </source>
</evidence>
<feature type="transmembrane region" description="Helical" evidence="10">
    <location>
        <begin position="214"/>
        <end position="242"/>
    </location>
</feature>
<feature type="transmembrane region" description="Helical" evidence="10">
    <location>
        <begin position="39"/>
        <end position="56"/>
    </location>
</feature>
<feature type="transmembrane region" description="Helical" evidence="10">
    <location>
        <begin position="6"/>
        <end position="32"/>
    </location>
</feature>
<dbReference type="NCBIfam" id="TIGR01400">
    <property type="entry name" value="fliR"/>
    <property type="match status" value="1"/>
</dbReference>
<dbReference type="Proteomes" id="UP000266934">
    <property type="component" value="Chromosome"/>
</dbReference>
<accession>A0A348FX27</accession>
<dbReference type="KEGG" id="blag:BLTE_05450"/>
<dbReference type="InterPro" id="IPR002010">
    <property type="entry name" value="T3SS_IM_R"/>
</dbReference>
<gene>
    <name evidence="11" type="primary">fliR</name>
    <name evidence="11" type="ORF">BLTE_05450</name>
</gene>
<keyword evidence="4 10" id="KW-1003">Cell membrane</keyword>
<keyword evidence="11" id="KW-0969">Cilium</keyword>
<keyword evidence="8 10" id="KW-0975">Bacterial flagellum</keyword>
<dbReference type="PANTHER" id="PTHR30065:SF8">
    <property type="entry name" value="FLAGELLAR BIOSYNTHETIC PROTEIN FLIR"/>
    <property type="match status" value="1"/>
</dbReference>
<dbReference type="PRINTS" id="PR00953">
    <property type="entry name" value="TYPE3IMRPROT"/>
</dbReference>
<feature type="transmembrane region" description="Helical" evidence="10">
    <location>
        <begin position="68"/>
        <end position="89"/>
    </location>
</feature>
<evidence type="ECO:0000256" key="10">
    <source>
        <dbReference type="RuleBase" id="RU362071"/>
    </source>
</evidence>
<name>A0A348FX27_9HYPH</name>
<dbReference type="GO" id="GO:0005886">
    <property type="term" value="C:plasma membrane"/>
    <property type="evidence" value="ECO:0007669"/>
    <property type="project" value="UniProtKB-SubCell"/>
</dbReference>
<evidence type="ECO:0000256" key="7">
    <source>
        <dbReference type="ARBA" id="ARBA00023136"/>
    </source>
</evidence>
<organism evidence="11 12">
    <name type="scientific">Blastochloris tepida</name>
    <dbReference type="NCBI Taxonomy" id="2233851"/>
    <lineage>
        <taxon>Bacteria</taxon>
        <taxon>Pseudomonadati</taxon>
        <taxon>Pseudomonadota</taxon>
        <taxon>Alphaproteobacteria</taxon>
        <taxon>Hyphomicrobiales</taxon>
        <taxon>Blastochloridaceae</taxon>
        <taxon>Blastochloris</taxon>
    </lineage>
</organism>
<keyword evidence="11" id="KW-0282">Flagellum</keyword>
<evidence type="ECO:0000256" key="4">
    <source>
        <dbReference type="ARBA" id="ARBA00022475"/>
    </source>
</evidence>
<reference evidence="11 12" key="1">
    <citation type="submission" date="2018-08" db="EMBL/GenBank/DDBJ databases">
        <title>Complete genome sequencing of Blastochloris tepida GI.</title>
        <authorList>
            <person name="Tsukatani Y."/>
            <person name="Mori H."/>
        </authorList>
    </citation>
    <scope>NUCLEOTIDE SEQUENCE [LARGE SCALE GENOMIC DNA]</scope>
    <source>
        <strain evidence="11 12">GI</strain>
    </source>
</reference>
<comment type="function">
    <text evidence="1 10">Role in flagellar biosynthesis.</text>
</comment>